<accession>E9HY22</accession>
<gene>
    <name evidence="2" type="ORF">DAPPUDRAFT_268603</name>
</gene>
<feature type="region of interest" description="Disordered" evidence="1">
    <location>
        <begin position="1"/>
        <end position="92"/>
    </location>
</feature>
<dbReference type="EMBL" id="GL733101">
    <property type="protein sequence ID" value="EFX63358.1"/>
    <property type="molecule type" value="Genomic_DNA"/>
</dbReference>
<feature type="compositionally biased region" description="Pro residues" evidence="1">
    <location>
        <begin position="67"/>
        <end position="78"/>
    </location>
</feature>
<evidence type="ECO:0000313" key="2">
    <source>
        <dbReference type="EMBL" id="EFX63358.1"/>
    </source>
</evidence>
<evidence type="ECO:0000256" key="1">
    <source>
        <dbReference type="SAM" id="MobiDB-lite"/>
    </source>
</evidence>
<proteinExistence type="predicted"/>
<dbReference type="Proteomes" id="UP000000305">
    <property type="component" value="Unassembled WGS sequence"/>
</dbReference>
<dbReference type="InParanoid" id="E9HY22"/>
<protein>
    <submittedName>
        <fullName evidence="2">Uncharacterized protein</fullName>
    </submittedName>
</protein>
<organism evidence="2 3">
    <name type="scientific">Daphnia pulex</name>
    <name type="common">Water flea</name>
    <dbReference type="NCBI Taxonomy" id="6669"/>
    <lineage>
        <taxon>Eukaryota</taxon>
        <taxon>Metazoa</taxon>
        <taxon>Ecdysozoa</taxon>
        <taxon>Arthropoda</taxon>
        <taxon>Crustacea</taxon>
        <taxon>Branchiopoda</taxon>
        <taxon>Diplostraca</taxon>
        <taxon>Cladocera</taxon>
        <taxon>Anomopoda</taxon>
        <taxon>Daphniidae</taxon>
        <taxon>Daphnia</taxon>
    </lineage>
</organism>
<reference evidence="2 3" key="1">
    <citation type="journal article" date="2011" name="Science">
        <title>The ecoresponsive genome of Daphnia pulex.</title>
        <authorList>
            <person name="Colbourne J.K."/>
            <person name="Pfrender M.E."/>
            <person name="Gilbert D."/>
            <person name="Thomas W.K."/>
            <person name="Tucker A."/>
            <person name="Oakley T.H."/>
            <person name="Tokishita S."/>
            <person name="Aerts A."/>
            <person name="Arnold G.J."/>
            <person name="Basu M.K."/>
            <person name="Bauer D.J."/>
            <person name="Caceres C.E."/>
            <person name="Carmel L."/>
            <person name="Casola C."/>
            <person name="Choi J.H."/>
            <person name="Detter J.C."/>
            <person name="Dong Q."/>
            <person name="Dusheyko S."/>
            <person name="Eads B.D."/>
            <person name="Frohlich T."/>
            <person name="Geiler-Samerotte K.A."/>
            <person name="Gerlach D."/>
            <person name="Hatcher P."/>
            <person name="Jogdeo S."/>
            <person name="Krijgsveld J."/>
            <person name="Kriventseva E.V."/>
            <person name="Kultz D."/>
            <person name="Laforsch C."/>
            <person name="Lindquist E."/>
            <person name="Lopez J."/>
            <person name="Manak J.R."/>
            <person name="Muller J."/>
            <person name="Pangilinan J."/>
            <person name="Patwardhan R.P."/>
            <person name="Pitluck S."/>
            <person name="Pritham E.J."/>
            <person name="Rechtsteiner A."/>
            <person name="Rho M."/>
            <person name="Rogozin I.B."/>
            <person name="Sakarya O."/>
            <person name="Salamov A."/>
            <person name="Schaack S."/>
            <person name="Shapiro H."/>
            <person name="Shiga Y."/>
            <person name="Skalitzky C."/>
            <person name="Smith Z."/>
            <person name="Souvorov A."/>
            <person name="Sung W."/>
            <person name="Tang Z."/>
            <person name="Tsuchiya D."/>
            <person name="Tu H."/>
            <person name="Vos H."/>
            <person name="Wang M."/>
            <person name="Wolf Y.I."/>
            <person name="Yamagata H."/>
            <person name="Yamada T."/>
            <person name="Ye Y."/>
            <person name="Shaw J.R."/>
            <person name="Andrews J."/>
            <person name="Crease T.J."/>
            <person name="Tang H."/>
            <person name="Lucas S.M."/>
            <person name="Robertson H.M."/>
            <person name="Bork P."/>
            <person name="Koonin E.V."/>
            <person name="Zdobnov E.M."/>
            <person name="Grigoriev I.V."/>
            <person name="Lynch M."/>
            <person name="Boore J.L."/>
        </authorList>
    </citation>
    <scope>NUCLEOTIDE SEQUENCE [LARGE SCALE GENOMIC DNA]</scope>
</reference>
<name>E9HY22_DAPPU</name>
<dbReference type="HOGENOM" id="CLU_1403781_0_0_1"/>
<feature type="compositionally biased region" description="Basic and acidic residues" evidence="1">
    <location>
        <begin position="80"/>
        <end position="92"/>
    </location>
</feature>
<sequence>MLSRFLDDLGVNNDAEIISEIDTESSFSENTRITSESGSIVSGGPPPGSDDDGSPPRNPPRYDDPDPPISDPPNPPNSDPEDREKGPPDYDSEVERFIDNLDISDADKELLRCYCQIKDEIRDFESYQSQKSTGNVEDIDEKKLDNLKILIQSADPVVRERAEFEFQQLLDDIKYVKQQELLTNFSKEYEKFKG</sequence>
<evidence type="ECO:0000313" key="3">
    <source>
        <dbReference type="Proteomes" id="UP000000305"/>
    </source>
</evidence>
<dbReference type="AlphaFoldDB" id="E9HY22"/>
<dbReference type="KEGG" id="dpx:DAPPUDRAFT_268603"/>
<keyword evidence="3" id="KW-1185">Reference proteome</keyword>
<feature type="compositionally biased region" description="Polar residues" evidence="1">
    <location>
        <begin position="24"/>
        <end position="36"/>
    </location>
</feature>